<comment type="caution">
    <text evidence="2">The sequence shown here is derived from an EMBL/GenBank/DDBJ whole genome shotgun (WGS) entry which is preliminary data.</text>
</comment>
<dbReference type="Pfam" id="PF00149">
    <property type="entry name" value="Metallophos"/>
    <property type="match status" value="1"/>
</dbReference>
<protein>
    <submittedName>
        <fullName evidence="2">Metallophosphoesterase</fullName>
    </submittedName>
</protein>
<feature type="domain" description="Calcineurin-like phosphoesterase" evidence="1">
    <location>
        <begin position="228"/>
        <end position="430"/>
    </location>
</feature>
<evidence type="ECO:0000313" key="2">
    <source>
        <dbReference type="EMBL" id="NMQ06921.1"/>
    </source>
</evidence>
<dbReference type="Proteomes" id="UP000886469">
    <property type="component" value="Unassembled WGS sequence"/>
</dbReference>
<keyword evidence="3" id="KW-1185">Reference proteome</keyword>
<reference evidence="2" key="1">
    <citation type="submission" date="2019-03" db="EMBL/GenBank/DDBJ databases">
        <title>Metabolic reconstructions from genomes of highly enriched 'Candidatus Accumulibacter' and 'Candidatus Competibacter' bioreactor populations.</title>
        <authorList>
            <person name="Annavajhala M.K."/>
            <person name="Welles L."/>
            <person name="Abbas B."/>
            <person name="Sorokin D."/>
            <person name="Park H."/>
            <person name="Van Loosdrecht M."/>
            <person name="Chandran K."/>
        </authorList>
    </citation>
    <scope>NUCLEOTIDE SEQUENCE</scope>
    <source>
        <strain evidence="2">SBR_L</strain>
    </source>
</reference>
<proteinExistence type="predicted"/>
<accession>A0ABX1TD67</accession>
<organism evidence="2 3">
    <name type="scientific">Candidatus Accumulibacter contiguus</name>
    <dbReference type="NCBI Taxonomy" id="2954381"/>
    <lineage>
        <taxon>Bacteria</taxon>
        <taxon>Pseudomonadati</taxon>
        <taxon>Pseudomonadota</taxon>
        <taxon>Betaproteobacteria</taxon>
        <taxon>Candidatus Accumulibacter</taxon>
    </lineage>
</organism>
<evidence type="ECO:0000313" key="3">
    <source>
        <dbReference type="Proteomes" id="UP000886469"/>
    </source>
</evidence>
<sequence>MRTMAARRSFKLSSLLAWLKGVAARLGFGWGRDLRLGDSYRLGSSKVRVPLGGLPIEISLGLNDKRLHLYPETRLNARGEPLRLGSFIIVDPSAHRRRISGFLRLTPKSWLSLGSADMLQQALFNYPAAIDEEHLVVIHGRDALVFRNLSDAGTAIGPAPAEDGWLREKLWRRLRALFGGSIALLPRDEAMQLIEDVNRLLQKEIHRPIDERGMPGGLLRLPSTLTPIIVADLHARIDNLLTVLSQNAFLDALEQGTAALVIIGDAVHSEMDGQLREMESSMLMMDLIFRLKLRFPEQVFYLRGNHDSFSEDMSKDGIPQGLLWARELGERRGTAYLKAMQEFYQLLPYVVASENFVACHAAAPISKISIEMLVQIHRHPKLVMELISNRLQRPNRPQGYHRRDVKRFRQCLQVKPETPLIVGHTPIDRENTLWLDVDGIANHHVLFSANPEQVGVFTRVGGTMIPLVYPVDALTPIINALDQAPG</sequence>
<dbReference type="InterPro" id="IPR029052">
    <property type="entry name" value="Metallo-depent_PP-like"/>
</dbReference>
<dbReference type="InterPro" id="IPR004843">
    <property type="entry name" value="Calcineurin-like_PHP"/>
</dbReference>
<evidence type="ECO:0000259" key="1">
    <source>
        <dbReference type="Pfam" id="PF00149"/>
    </source>
</evidence>
<dbReference type="SUPFAM" id="SSF56300">
    <property type="entry name" value="Metallo-dependent phosphatases"/>
    <property type="match status" value="1"/>
</dbReference>
<name>A0ABX1TD67_9PROT</name>
<gene>
    <name evidence="2" type="ORF">E4Q08_17560</name>
</gene>
<dbReference type="Gene3D" id="3.60.21.10">
    <property type="match status" value="1"/>
</dbReference>
<dbReference type="EMBL" id="SPMX01000057">
    <property type="protein sequence ID" value="NMQ06921.1"/>
    <property type="molecule type" value="Genomic_DNA"/>
</dbReference>